<proteinExistence type="predicted"/>
<comment type="caution">
    <text evidence="2">The sequence shown here is derived from an EMBL/GenBank/DDBJ whole genome shotgun (WGS) entry which is preliminary data.</text>
</comment>
<keyword evidence="3" id="KW-1185">Reference proteome</keyword>
<sequence length="94" mass="10555">MTEASPNAPAAWRRQLSARLGNRCWVRGDRRVSIRSHLETATCSRSHRLFCCCANYPSTPFTPTSIPSSPISQRNGGEGRYPDRVMYRTAKPSI</sequence>
<dbReference type="Proteomes" id="UP001054837">
    <property type="component" value="Unassembled WGS sequence"/>
</dbReference>
<evidence type="ECO:0000313" key="2">
    <source>
        <dbReference type="EMBL" id="GIY68905.1"/>
    </source>
</evidence>
<gene>
    <name evidence="2" type="ORF">CDAR_293911</name>
</gene>
<protein>
    <submittedName>
        <fullName evidence="2">Uncharacterized protein</fullName>
    </submittedName>
</protein>
<dbReference type="EMBL" id="BPLQ01012966">
    <property type="protein sequence ID" value="GIY68905.1"/>
    <property type="molecule type" value="Genomic_DNA"/>
</dbReference>
<name>A0AAV4VF47_9ARAC</name>
<reference evidence="2 3" key="1">
    <citation type="submission" date="2021-06" db="EMBL/GenBank/DDBJ databases">
        <title>Caerostris darwini draft genome.</title>
        <authorList>
            <person name="Kono N."/>
            <person name="Arakawa K."/>
        </authorList>
    </citation>
    <scope>NUCLEOTIDE SEQUENCE [LARGE SCALE GENOMIC DNA]</scope>
</reference>
<organism evidence="2 3">
    <name type="scientific">Caerostris darwini</name>
    <dbReference type="NCBI Taxonomy" id="1538125"/>
    <lineage>
        <taxon>Eukaryota</taxon>
        <taxon>Metazoa</taxon>
        <taxon>Ecdysozoa</taxon>
        <taxon>Arthropoda</taxon>
        <taxon>Chelicerata</taxon>
        <taxon>Arachnida</taxon>
        <taxon>Araneae</taxon>
        <taxon>Araneomorphae</taxon>
        <taxon>Entelegynae</taxon>
        <taxon>Araneoidea</taxon>
        <taxon>Araneidae</taxon>
        <taxon>Caerostris</taxon>
    </lineage>
</organism>
<evidence type="ECO:0000313" key="3">
    <source>
        <dbReference type="Proteomes" id="UP001054837"/>
    </source>
</evidence>
<dbReference type="AlphaFoldDB" id="A0AAV4VF47"/>
<accession>A0AAV4VF47</accession>
<feature type="region of interest" description="Disordered" evidence="1">
    <location>
        <begin position="64"/>
        <end position="83"/>
    </location>
</feature>
<evidence type="ECO:0000256" key="1">
    <source>
        <dbReference type="SAM" id="MobiDB-lite"/>
    </source>
</evidence>